<dbReference type="AlphaFoldDB" id="W7JRH7"/>
<dbReference type="EMBL" id="KE123843">
    <property type="protein sequence ID" value="EWC87386.1"/>
    <property type="molecule type" value="Genomic_DNA"/>
</dbReference>
<sequence>MNELTEICSSLNTTYKKHEYTLKNAMLFKDDINRYIYMRESERSQIRIQQIPNNYSRNIQNSTERYY</sequence>
<accession>W7JRH7</accession>
<proteinExistence type="predicted"/>
<protein>
    <submittedName>
        <fullName evidence="1">Uncharacterized protein</fullName>
    </submittedName>
</protein>
<name>W7JRH7_PLAFO</name>
<gene>
    <name evidence="1" type="ORF">PFNF54_03797</name>
</gene>
<organism evidence="1 2">
    <name type="scientific">Plasmodium falciparum (isolate NF54)</name>
    <dbReference type="NCBI Taxonomy" id="5843"/>
    <lineage>
        <taxon>Eukaryota</taxon>
        <taxon>Sar</taxon>
        <taxon>Alveolata</taxon>
        <taxon>Apicomplexa</taxon>
        <taxon>Aconoidasida</taxon>
        <taxon>Haemosporida</taxon>
        <taxon>Plasmodiidae</taxon>
        <taxon>Plasmodium</taxon>
        <taxon>Plasmodium (Laverania)</taxon>
    </lineage>
</organism>
<dbReference type="Proteomes" id="UP000030673">
    <property type="component" value="Unassembled WGS sequence"/>
</dbReference>
<dbReference type="OMA" id="IHNSHEH"/>
<evidence type="ECO:0000313" key="1">
    <source>
        <dbReference type="EMBL" id="EWC87386.1"/>
    </source>
</evidence>
<reference evidence="1 2" key="1">
    <citation type="submission" date="2013-02" db="EMBL/GenBank/DDBJ databases">
        <title>The Genome Sequence of Plasmodium falciparum NF54.</title>
        <authorList>
            <consortium name="The Broad Institute Genome Sequencing Platform"/>
            <consortium name="The Broad Institute Genome Sequencing Center for Infectious Disease"/>
            <person name="Neafsey D."/>
            <person name="Cheeseman I."/>
            <person name="Volkman S."/>
            <person name="Adams J."/>
            <person name="Walker B."/>
            <person name="Young S.K."/>
            <person name="Zeng Q."/>
            <person name="Gargeya S."/>
            <person name="Fitzgerald M."/>
            <person name="Haas B."/>
            <person name="Abouelleil A."/>
            <person name="Alvarado L."/>
            <person name="Arachchi H.M."/>
            <person name="Berlin A.M."/>
            <person name="Chapman S.B."/>
            <person name="Dewar J."/>
            <person name="Goldberg J."/>
            <person name="Griggs A."/>
            <person name="Gujja S."/>
            <person name="Hansen M."/>
            <person name="Howarth C."/>
            <person name="Imamovic A."/>
            <person name="Larimer J."/>
            <person name="McCowan C."/>
            <person name="Murphy C."/>
            <person name="Neiman D."/>
            <person name="Pearson M."/>
            <person name="Priest M."/>
            <person name="Roberts A."/>
            <person name="Saif S."/>
            <person name="Shea T."/>
            <person name="Sisk P."/>
            <person name="Sykes S."/>
            <person name="Wortman J."/>
            <person name="Nusbaum C."/>
            <person name="Birren B."/>
        </authorList>
    </citation>
    <scope>NUCLEOTIDE SEQUENCE [LARGE SCALE GENOMIC DNA]</scope>
    <source>
        <strain evidence="1 2">NF54</strain>
    </source>
</reference>
<evidence type="ECO:0000313" key="2">
    <source>
        <dbReference type="Proteomes" id="UP000030673"/>
    </source>
</evidence>
<keyword evidence="2" id="KW-1185">Reference proteome</keyword>